<evidence type="ECO:0000256" key="2">
    <source>
        <dbReference type="ARBA" id="ARBA00022737"/>
    </source>
</evidence>
<comment type="caution">
    <text evidence="3">The sequence shown here is derived from an EMBL/GenBank/DDBJ whole genome shotgun (WGS) entry which is preliminary data.</text>
</comment>
<reference evidence="3" key="1">
    <citation type="submission" date="2019-08" db="EMBL/GenBank/DDBJ databases">
        <title>The genome of the North American firefly Photinus pyralis.</title>
        <authorList>
            <consortium name="Photinus pyralis genome working group"/>
            <person name="Fallon T.R."/>
            <person name="Sander Lower S.E."/>
            <person name="Weng J.-K."/>
        </authorList>
    </citation>
    <scope>NUCLEOTIDE SEQUENCE</scope>
    <source>
        <strain evidence="3">TRF0915ILg1</strain>
        <tissue evidence="3">Whole body</tissue>
    </source>
</reference>
<dbReference type="SMART" id="SM00369">
    <property type="entry name" value="LRR_TYP"/>
    <property type="match status" value="2"/>
</dbReference>
<protein>
    <submittedName>
        <fullName evidence="3">Uncharacterized protein</fullName>
    </submittedName>
</protein>
<evidence type="ECO:0000256" key="1">
    <source>
        <dbReference type="ARBA" id="ARBA00022614"/>
    </source>
</evidence>
<dbReference type="InterPro" id="IPR003591">
    <property type="entry name" value="Leu-rich_rpt_typical-subtyp"/>
</dbReference>
<evidence type="ECO:0000313" key="3">
    <source>
        <dbReference type="EMBL" id="KAF2890798.1"/>
    </source>
</evidence>
<proteinExistence type="predicted"/>
<keyword evidence="2" id="KW-0677">Repeat</keyword>
<keyword evidence="1" id="KW-0433">Leucine-rich repeat</keyword>
<dbReference type="InterPro" id="IPR032675">
    <property type="entry name" value="LRR_dom_sf"/>
</dbReference>
<gene>
    <name evidence="3" type="ORF">ILUMI_15375</name>
</gene>
<accession>A0A8K0CNQ3</accession>
<dbReference type="SUPFAM" id="SSF52058">
    <property type="entry name" value="L domain-like"/>
    <property type="match status" value="1"/>
</dbReference>
<feature type="non-terminal residue" evidence="3">
    <location>
        <position position="1"/>
    </location>
</feature>
<dbReference type="Pfam" id="PF13855">
    <property type="entry name" value="LRR_8"/>
    <property type="match status" value="1"/>
</dbReference>
<feature type="non-terminal residue" evidence="3">
    <location>
        <position position="66"/>
    </location>
</feature>
<name>A0A8K0CNQ3_IGNLU</name>
<dbReference type="OrthoDB" id="72369at2759"/>
<evidence type="ECO:0000313" key="4">
    <source>
        <dbReference type="Proteomes" id="UP000801492"/>
    </source>
</evidence>
<dbReference type="EMBL" id="VTPC01046270">
    <property type="protein sequence ID" value="KAF2890798.1"/>
    <property type="molecule type" value="Genomic_DNA"/>
</dbReference>
<sequence length="66" mass="7699">GIYDKNEYFPLKSLRILDVSYNKIHTLHADTFEHIDELETLILKNNPFKFIDSQTLSAIASLVYLK</sequence>
<organism evidence="3 4">
    <name type="scientific">Ignelater luminosus</name>
    <name type="common">Cucubano</name>
    <name type="synonym">Pyrophorus luminosus</name>
    <dbReference type="NCBI Taxonomy" id="2038154"/>
    <lineage>
        <taxon>Eukaryota</taxon>
        <taxon>Metazoa</taxon>
        <taxon>Ecdysozoa</taxon>
        <taxon>Arthropoda</taxon>
        <taxon>Hexapoda</taxon>
        <taxon>Insecta</taxon>
        <taxon>Pterygota</taxon>
        <taxon>Neoptera</taxon>
        <taxon>Endopterygota</taxon>
        <taxon>Coleoptera</taxon>
        <taxon>Polyphaga</taxon>
        <taxon>Elateriformia</taxon>
        <taxon>Elateroidea</taxon>
        <taxon>Elateridae</taxon>
        <taxon>Agrypninae</taxon>
        <taxon>Pyrophorini</taxon>
        <taxon>Ignelater</taxon>
    </lineage>
</organism>
<dbReference type="InterPro" id="IPR001611">
    <property type="entry name" value="Leu-rich_rpt"/>
</dbReference>
<dbReference type="Proteomes" id="UP000801492">
    <property type="component" value="Unassembled WGS sequence"/>
</dbReference>
<dbReference type="Gene3D" id="3.80.10.10">
    <property type="entry name" value="Ribonuclease Inhibitor"/>
    <property type="match status" value="1"/>
</dbReference>
<keyword evidence="4" id="KW-1185">Reference proteome</keyword>
<dbReference type="AlphaFoldDB" id="A0A8K0CNQ3"/>